<evidence type="ECO:0000313" key="7">
    <source>
        <dbReference type="EMBL" id="MBD2570067.1"/>
    </source>
</evidence>
<proteinExistence type="inferred from homology"/>
<dbReference type="RefSeq" id="WP_190717457.1">
    <property type="nucleotide sequence ID" value="NZ_JACJST010000020.1"/>
</dbReference>
<dbReference type="SFLD" id="SFLDG01016">
    <property type="entry name" value="Prenyltransferase_Like_2"/>
    <property type="match status" value="1"/>
</dbReference>
<dbReference type="InterPro" id="IPR018333">
    <property type="entry name" value="Squalene_cyclase"/>
</dbReference>
<keyword evidence="3" id="KW-0677">Repeat</keyword>
<dbReference type="EMBL" id="JACJST010000020">
    <property type="protein sequence ID" value="MBD2570067.1"/>
    <property type="molecule type" value="Genomic_DNA"/>
</dbReference>
<dbReference type="InterPro" id="IPR006400">
    <property type="entry name" value="Hopene-cyclase"/>
</dbReference>
<feature type="domain" description="Squalene cyclase N-terminal" evidence="6">
    <location>
        <begin position="16"/>
        <end position="302"/>
    </location>
</feature>
<reference evidence="7 8" key="1">
    <citation type="journal article" date="2020" name="ISME J.">
        <title>Comparative genomics reveals insights into cyanobacterial evolution and habitat adaptation.</title>
        <authorList>
            <person name="Chen M.Y."/>
            <person name="Teng W.K."/>
            <person name="Zhao L."/>
            <person name="Hu C.X."/>
            <person name="Zhou Y.K."/>
            <person name="Han B.P."/>
            <person name="Song L.R."/>
            <person name="Shu W.S."/>
        </authorList>
    </citation>
    <scope>NUCLEOTIDE SEQUENCE [LARGE SCALE GENOMIC DNA]</scope>
    <source>
        <strain evidence="7 8">FACHB-196</strain>
    </source>
</reference>
<dbReference type="PANTHER" id="PTHR11764">
    <property type="entry name" value="TERPENE CYCLASE/MUTASE FAMILY MEMBER"/>
    <property type="match status" value="1"/>
</dbReference>
<dbReference type="Proteomes" id="UP000640531">
    <property type="component" value="Unassembled WGS sequence"/>
</dbReference>
<comment type="similarity">
    <text evidence="2">Belongs to the terpene cyclase/mutase family.</text>
</comment>
<dbReference type="EC" id="5.4.99.17" evidence="7"/>
<evidence type="ECO:0000256" key="1">
    <source>
        <dbReference type="ARBA" id="ARBA00004999"/>
    </source>
</evidence>
<name>A0ABR8FLL7_9NOST</name>
<keyword evidence="8" id="KW-1185">Reference proteome</keyword>
<dbReference type="GO" id="GO:0051007">
    <property type="term" value="F:squalene-hopene cyclase activity"/>
    <property type="evidence" value="ECO:0007669"/>
    <property type="project" value="UniProtKB-EC"/>
</dbReference>
<dbReference type="CDD" id="cd02892">
    <property type="entry name" value="SQCY_1"/>
    <property type="match status" value="1"/>
</dbReference>
<evidence type="ECO:0000256" key="3">
    <source>
        <dbReference type="ARBA" id="ARBA00022737"/>
    </source>
</evidence>
<dbReference type="SUPFAM" id="SSF48239">
    <property type="entry name" value="Terpenoid cyclases/Protein prenyltransferases"/>
    <property type="match status" value="2"/>
</dbReference>
<protein>
    <submittedName>
        <fullName evidence="7">Squalene--hopene cyclase</fullName>
        <ecNumber evidence="7">5.4.99.17</ecNumber>
    </submittedName>
</protein>
<dbReference type="InterPro" id="IPR008930">
    <property type="entry name" value="Terpenoid_cyclase/PrenylTrfase"/>
</dbReference>
<comment type="caution">
    <text evidence="7">The sequence shown here is derived from an EMBL/GenBank/DDBJ whole genome shotgun (WGS) entry which is preliminary data.</text>
</comment>
<dbReference type="InterPro" id="IPR032697">
    <property type="entry name" value="SQ_cyclase_N"/>
</dbReference>
<comment type="pathway">
    <text evidence="1">Secondary metabolite biosynthesis; hopanoid biosynthesis.</text>
</comment>
<evidence type="ECO:0000256" key="4">
    <source>
        <dbReference type="ARBA" id="ARBA00023235"/>
    </source>
</evidence>
<dbReference type="Gene3D" id="1.50.10.20">
    <property type="match status" value="2"/>
</dbReference>
<dbReference type="NCBIfam" id="TIGR01787">
    <property type="entry name" value="squalene_cyclas"/>
    <property type="match status" value="1"/>
</dbReference>
<evidence type="ECO:0000313" key="8">
    <source>
        <dbReference type="Proteomes" id="UP000640531"/>
    </source>
</evidence>
<dbReference type="Pfam" id="PF13243">
    <property type="entry name" value="SQHop_cyclase_C"/>
    <property type="match status" value="1"/>
</dbReference>
<dbReference type="InterPro" id="IPR032696">
    <property type="entry name" value="SQ_cyclase_C"/>
</dbReference>
<gene>
    <name evidence="7" type="primary">shc</name>
    <name evidence="7" type="ORF">H6G59_19625</name>
</gene>
<dbReference type="PANTHER" id="PTHR11764:SF20">
    <property type="entry name" value="LANOSTEROL SYNTHASE"/>
    <property type="match status" value="1"/>
</dbReference>
<dbReference type="NCBIfam" id="TIGR01507">
    <property type="entry name" value="hopene_cyclase"/>
    <property type="match status" value="1"/>
</dbReference>
<evidence type="ECO:0000259" key="5">
    <source>
        <dbReference type="Pfam" id="PF13243"/>
    </source>
</evidence>
<sequence length="636" mass="71336">MYTQDRVKVKQVTEAIAASQKHLLSIQNPDGYWWAELESNVTITSETVLLHKIWGTDKTRPLHKVESYLRSQQREHGGWELFYGDGGELSTTVEAYMALRLLGVPANDPAMVKAKSLILEKGGISKTRIFTKLHLALIGCYNWRGLPSLPSWVMLLPNNFPFNIYELSSWARSSTVPLLIVFDRKPIFKIDNPINLDELYTEGVNNVKWELPKNGDWSDIFNILDDGFKLAEILNFVPFRNEGIKAAEKWILERQEATGDWGGIIPAMLNSLLALKCLDYDANDPIVYRGLKAVDNFAIETENNYCVQPCVSPVWDTAWAIRALIDSGVSPDNSAVVKAGEWLIEKQILDYGDWSVKNHQGKPGAWAFEFDNRFYPDVDDSAVVVMALHQAKLPNEELKKQAINRALNWIASMQCQPGGWAAFDVDNNQDWLNSVPYGDLKAMIDPNTADVTARVLEMLGACNLSIKPDNLEKSLTYLLDEQEPEGCWFGRWGVNYIYGTSGVLSALALINPQKYEVNIEKGAAWLVKVQNNDGGWGETCFSYNDSQLKGKGDSTASQTAWALIGLIAAGEATGKLATDSLEKGINYLLTTQKSDGTWDESYFTGTGFPCHFYLKYHLYQQYFPLIALGRYQAIMG</sequence>
<organism evidence="7 8">
    <name type="scientific">Anabaena lutea FACHB-196</name>
    <dbReference type="NCBI Taxonomy" id="2692881"/>
    <lineage>
        <taxon>Bacteria</taxon>
        <taxon>Bacillati</taxon>
        <taxon>Cyanobacteriota</taxon>
        <taxon>Cyanophyceae</taxon>
        <taxon>Nostocales</taxon>
        <taxon>Nostocaceae</taxon>
        <taxon>Anabaena</taxon>
    </lineage>
</organism>
<keyword evidence="4 7" id="KW-0413">Isomerase</keyword>
<dbReference type="Pfam" id="PF13249">
    <property type="entry name" value="SQHop_cyclase_N"/>
    <property type="match status" value="1"/>
</dbReference>
<evidence type="ECO:0000256" key="2">
    <source>
        <dbReference type="ARBA" id="ARBA00009755"/>
    </source>
</evidence>
<accession>A0ABR8FLL7</accession>
<feature type="domain" description="Squalene cyclase C-terminal" evidence="5">
    <location>
        <begin position="311"/>
        <end position="632"/>
    </location>
</feature>
<evidence type="ECO:0000259" key="6">
    <source>
        <dbReference type="Pfam" id="PF13249"/>
    </source>
</evidence>